<accession>A0A7J9UZ36</accession>
<dbReference type="OrthoDB" id="3242798at2"/>
<dbReference type="PANTHER" id="PTHR13017">
    <property type="entry name" value="5-FORMYLTETRAHYDROFOLATE CYCLO-LIGASE-RELATED"/>
    <property type="match status" value="1"/>
</dbReference>
<reference evidence="1 2" key="1">
    <citation type="submission" date="2019-10" db="EMBL/GenBank/DDBJ databases">
        <title>Georgenia wutianyii sp. nov. and Georgenia yuyongxinii sp. nov. isolated from plateau pika (Ochotona curzoniae) in the Qinghai-Tibet plateau of China.</title>
        <authorList>
            <person name="Tian Z."/>
        </authorList>
    </citation>
    <scope>NUCLEOTIDE SEQUENCE [LARGE SCALE GENOMIC DNA]</scope>
    <source>
        <strain evidence="1 2">JCM 15130</strain>
    </source>
</reference>
<dbReference type="PANTHER" id="PTHR13017:SF0">
    <property type="entry name" value="METHENYLTETRAHYDROFOLATE SYNTHASE DOMAIN-CONTAINING PROTEIN"/>
    <property type="match status" value="1"/>
</dbReference>
<dbReference type="RefSeq" id="WP_152231849.1">
    <property type="nucleotide sequence ID" value="NZ_BAAAOT010000017.1"/>
</dbReference>
<dbReference type="Pfam" id="PF01812">
    <property type="entry name" value="5-FTHF_cyc-lig"/>
    <property type="match status" value="1"/>
</dbReference>
<keyword evidence="2" id="KW-1185">Reference proteome</keyword>
<dbReference type="InterPro" id="IPR024185">
    <property type="entry name" value="FTHF_cligase-like_sf"/>
</dbReference>
<comment type="caution">
    <text evidence="1">The sequence shown here is derived from an EMBL/GenBank/DDBJ whole genome shotgun (WGS) entry which is preliminary data.</text>
</comment>
<keyword evidence="1" id="KW-0436">Ligase</keyword>
<dbReference type="Gene3D" id="3.40.50.10420">
    <property type="entry name" value="NagB/RpiA/CoA transferase-like"/>
    <property type="match status" value="1"/>
</dbReference>
<dbReference type="EMBL" id="WHPD01002325">
    <property type="protein sequence ID" value="MPV89150.1"/>
    <property type="molecule type" value="Genomic_DNA"/>
</dbReference>
<protein>
    <submittedName>
        <fullName evidence="1">5-formyltetrahydrofolate cyclo-ligase</fullName>
    </submittedName>
</protein>
<dbReference type="InterPro" id="IPR002698">
    <property type="entry name" value="FTHF_cligase"/>
</dbReference>
<dbReference type="SUPFAM" id="SSF100950">
    <property type="entry name" value="NagB/RpiA/CoA transferase-like"/>
    <property type="match status" value="1"/>
</dbReference>
<evidence type="ECO:0000313" key="2">
    <source>
        <dbReference type="Proteomes" id="UP000429644"/>
    </source>
</evidence>
<gene>
    <name evidence="1" type="ORF">GB882_10770</name>
</gene>
<organism evidence="1 2">
    <name type="scientific">Georgenia ruanii</name>
    <dbReference type="NCBI Taxonomy" id="348442"/>
    <lineage>
        <taxon>Bacteria</taxon>
        <taxon>Bacillati</taxon>
        <taxon>Actinomycetota</taxon>
        <taxon>Actinomycetes</taxon>
        <taxon>Micrococcales</taxon>
        <taxon>Bogoriellaceae</taxon>
        <taxon>Georgenia</taxon>
    </lineage>
</organism>
<sequence>MTDTTDLYRQRIWDSLRRVGRPDSRFHWDFSSFIADFEGNEAATDRVLALDAWDRASRVFITPDNSTELLRRAAIRAGKTLLVTTYGIRRGFLQLEPGRVPADEVSYAATLDGLDHYARPVSLADLRGGEPLGLLITGGSAISRNGIRFGKGHGYFDLEWAMLSEIGLTSPATEIVDIVHDEQVVDEDLAGEPHDVAVDWIVTPTRTVHVQLDGAREPGRVFWDLVPGTEHETIPPIVELRELRASAGAGR</sequence>
<proteinExistence type="predicted"/>
<dbReference type="Proteomes" id="UP000429644">
    <property type="component" value="Unassembled WGS sequence"/>
</dbReference>
<dbReference type="GO" id="GO:0005737">
    <property type="term" value="C:cytoplasm"/>
    <property type="evidence" value="ECO:0007669"/>
    <property type="project" value="TreeGrafter"/>
</dbReference>
<evidence type="ECO:0000313" key="1">
    <source>
        <dbReference type="EMBL" id="MPV89150.1"/>
    </source>
</evidence>
<dbReference type="InterPro" id="IPR037171">
    <property type="entry name" value="NagB/RpiA_transferase-like"/>
</dbReference>
<dbReference type="AlphaFoldDB" id="A0A7J9UZ36"/>
<name>A0A7J9UZ36_9MICO</name>
<dbReference type="GO" id="GO:0016874">
    <property type="term" value="F:ligase activity"/>
    <property type="evidence" value="ECO:0007669"/>
    <property type="project" value="UniProtKB-KW"/>
</dbReference>